<sequence length="413" mass="47075">MVMKKNWIKLRVNKSKSYLGNIYKISNSVYNSIFEKNVFLTSDQKCKEFMSCSYLGLHNDKRIIKAIQNSKELIDQNLLFSSARTRMTSAIEERTNNKLQQIFNPYHIVQFQNVHTIHLGVLPLLLSGEFPMVKPRTNGFYCIIDKFSHQSIKVMIGIISQFCDVNIVDLEDWDTVLKISHKITDEDKTLFIITDSLGSMGKVYDVKKLVNLIEENEGYIYFDDAHGMSILGKHGCGYVLATLENKLNPRVFISTGLTKAFGSHGGVILTPYKEQIDFIKTYATTYTFSGPISNPNLIATDVCCDIHLSSEIYALQKKLYDNISFFDKNFKHTDKNICFHSILPFRPILLGSEKEVQDCLSFLKSKGILVTGAVYPTVEKNKSIIRIALSAIHIEQDILSLVESLHSFLEQYE</sequence>
<keyword evidence="4" id="KW-0663">Pyridoxal phosphate</keyword>
<dbReference type="PANTHER" id="PTHR13693:SF77">
    <property type="entry name" value="8-AMINO-7-OXONONANOATE SYNTHASE"/>
    <property type="match status" value="1"/>
</dbReference>
<evidence type="ECO:0000256" key="1">
    <source>
        <dbReference type="ARBA" id="ARBA00001933"/>
    </source>
</evidence>
<dbReference type="Gene3D" id="3.90.1150.10">
    <property type="entry name" value="Aspartate Aminotransferase, domain 1"/>
    <property type="match status" value="1"/>
</dbReference>
<dbReference type="Proteomes" id="UP000031104">
    <property type="component" value="Chromosome"/>
</dbReference>
<reference evidence="6 7" key="1">
    <citation type="submission" date="2014-12" db="EMBL/GenBank/DDBJ databases">
        <title>Complete genome sequence of Francisella guanzhouensis strain 08HL01032 isolated from air-conditioning system in China.</title>
        <authorList>
            <person name="Svensson D."/>
            <person name="Ohrman C."/>
            <person name="Backman S."/>
            <person name="Karlsson E."/>
            <person name="Nilsson E."/>
            <person name="Bystrom M."/>
            <person name="Larkeryd A."/>
            <person name="Stenberg P."/>
            <person name="Scholtz H.C."/>
            <person name="Forsman M."/>
            <person name="Sjodin A."/>
        </authorList>
    </citation>
    <scope>NUCLEOTIDE SEQUENCE [LARGE SCALE GENOMIC DNA]</scope>
    <source>
        <strain evidence="6 7">08HL01032</strain>
    </source>
</reference>
<name>A0A0A8E4F6_9GAMM</name>
<keyword evidence="3" id="KW-0808">Transferase</keyword>
<dbReference type="GO" id="GO:0016740">
    <property type="term" value="F:transferase activity"/>
    <property type="evidence" value="ECO:0007669"/>
    <property type="project" value="UniProtKB-KW"/>
</dbReference>
<dbReference type="InterPro" id="IPR015421">
    <property type="entry name" value="PyrdxlP-dep_Trfase_major"/>
</dbReference>
<dbReference type="Gene3D" id="3.40.640.10">
    <property type="entry name" value="Type I PLP-dependent aspartate aminotransferase-like (Major domain)"/>
    <property type="match status" value="1"/>
</dbReference>
<dbReference type="HOGENOM" id="CLU_015846_11_0_6"/>
<dbReference type="STRING" id="594679.SD28_04035"/>
<dbReference type="EMBL" id="CP010427">
    <property type="protein sequence ID" value="AJC48854.1"/>
    <property type="molecule type" value="Genomic_DNA"/>
</dbReference>
<evidence type="ECO:0000256" key="3">
    <source>
        <dbReference type="ARBA" id="ARBA00022679"/>
    </source>
</evidence>
<comment type="similarity">
    <text evidence="2">Belongs to the class-II pyridoxal-phosphate-dependent aminotransferase family. BioF subfamily.</text>
</comment>
<dbReference type="KEGG" id="fgu:SD28_04035"/>
<dbReference type="InterPro" id="IPR015424">
    <property type="entry name" value="PyrdxlP-dep_Trfase"/>
</dbReference>
<dbReference type="InterPro" id="IPR015422">
    <property type="entry name" value="PyrdxlP-dep_Trfase_small"/>
</dbReference>
<dbReference type="NCBIfam" id="NF005697">
    <property type="entry name" value="PRK07505.1"/>
    <property type="match status" value="1"/>
</dbReference>
<accession>A0A0A8E4F6</accession>
<evidence type="ECO:0000259" key="5">
    <source>
        <dbReference type="Pfam" id="PF00155"/>
    </source>
</evidence>
<evidence type="ECO:0000313" key="7">
    <source>
        <dbReference type="Proteomes" id="UP000031104"/>
    </source>
</evidence>
<evidence type="ECO:0000256" key="2">
    <source>
        <dbReference type="ARBA" id="ARBA00010008"/>
    </source>
</evidence>
<dbReference type="PANTHER" id="PTHR13693">
    <property type="entry name" value="CLASS II AMINOTRANSFERASE/8-AMINO-7-OXONONANOATE SYNTHASE"/>
    <property type="match status" value="1"/>
</dbReference>
<organism evidence="6 7">
    <name type="scientific">Allofrancisella guangzhouensis</name>
    <dbReference type="NCBI Taxonomy" id="594679"/>
    <lineage>
        <taxon>Bacteria</taxon>
        <taxon>Pseudomonadati</taxon>
        <taxon>Pseudomonadota</taxon>
        <taxon>Gammaproteobacteria</taxon>
        <taxon>Thiotrichales</taxon>
        <taxon>Francisellaceae</taxon>
        <taxon>Allofrancisella</taxon>
    </lineage>
</organism>
<dbReference type="InterPro" id="IPR004839">
    <property type="entry name" value="Aminotransferase_I/II_large"/>
</dbReference>
<dbReference type="AlphaFoldDB" id="A0A0A8E4F6"/>
<dbReference type="GO" id="GO:0030170">
    <property type="term" value="F:pyridoxal phosphate binding"/>
    <property type="evidence" value="ECO:0007669"/>
    <property type="project" value="InterPro"/>
</dbReference>
<dbReference type="SUPFAM" id="SSF53383">
    <property type="entry name" value="PLP-dependent transferases"/>
    <property type="match status" value="1"/>
</dbReference>
<feature type="domain" description="Aminotransferase class I/classII large" evidence="5">
    <location>
        <begin position="168"/>
        <end position="405"/>
    </location>
</feature>
<keyword evidence="7" id="KW-1185">Reference proteome</keyword>
<dbReference type="OrthoDB" id="9807157at2"/>
<gene>
    <name evidence="6" type="ORF">SD28_04035</name>
</gene>
<evidence type="ECO:0000256" key="4">
    <source>
        <dbReference type="ARBA" id="ARBA00022898"/>
    </source>
</evidence>
<comment type="cofactor">
    <cofactor evidence="1">
        <name>pyridoxal 5'-phosphate</name>
        <dbReference type="ChEBI" id="CHEBI:597326"/>
    </cofactor>
</comment>
<proteinExistence type="inferred from homology"/>
<dbReference type="InterPro" id="IPR050087">
    <property type="entry name" value="AON_synthase_class-II"/>
</dbReference>
<evidence type="ECO:0000313" key="6">
    <source>
        <dbReference type="EMBL" id="AJC48854.1"/>
    </source>
</evidence>
<dbReference type="Pfam" id="PF00155">
    <property type="entry name" value="Aminotran_1_2"/>
    <property type="match status" value="1"/>
</dbReference>
<protein>
    <recommendedName>
        <fullName evidence="5">Aminotransferase class I/classII large domain-containing protein</fullName>
    </recommendedName>
</protein>